<dbReference type="AlphaFoldDB" id="A0A1A9K5D1"/>
<dbReference type="EMBL" id="CP015878">
    <property type="protein sequence ID" value="ANI12762.1"/>
    <property type="molecule type" value="Genomic_DNA"/>
</dbReference>
<evidence type="ECO:0000256" key="1">
    <source>
        <dbReference type="SAM" id="SignalP"/>
    </source>
</evidence>
<accession>A0A1A9K5D1</accession>
<evidence type="ECO:0000313" key="2">
    <source>
        <dbReference type="EMBL" id="ANI12762.1"/>
    </source>
</evidence>
<proteinExistence type="predicted"/>
<keyword evidence="1" id="KW-0732">Signal</keyword>
<protein>
    <submittedName>
        <fullName evidence="2">Uncharacterized protein</fullName>
    </submittedName>
</protein>
<reference evidence="2 3" key="1">
    <citation type="submission" date="2016-05" db="EMBL/GenBank/DDBJ databases">
        <title>Genome Sequence of Pseudomonas citronellolis Strain SJTE-3, an Estrogens and Persistent Organic Pollutants degradation strain.</title>
        <authorList>
            <person name="Liang R."/>
        </authorList>
    </citation>
    <scope>NUCLEOTIDE SEQUENCE [LARGE SCALE GENOMIC DNA]</scope>
    <source>
        <strain evidence="2 3">SJTE-3</strain>
    </source>
</reference>
<feature type="chain" id="PRO_5008391415" evidence="1">
    <location>
        <begin position="23"/>
        <end position="235"/>
    </location>
</feature>
<name>A0A1A9K5D1_9PSED</name>
<sequence length="235" mass="26058">MRSSRWGVVIVLACAAVGKVFASSTTDDACLVTELPQRLIDVDGKGRVHGAWSVPTGQLIEHLQQARLPTGVLLAGYDILSVRRVCTEIGQADLERAHVVFGGREWLLARQGASAWEWLVSPVERVATNLLSGRLSGIFVGPGKVVIGQGLERSTITDPARMAAWLIDNHQARMEPVVLFVEKEYQQSFLEFFSNNPLPGVFLSFDDAERVKETLNRYASISQDDQVRLLDYYCK</sequence>
<dbReference type="Proteomes" id="UP000077748">
    <property type="component" value="Chromosome"/>
</dbReference>
<gene>
    <name evidence="2" type="ORF">A9C11_01660</name>
</gene>
<organism evidence="2 3">
    <name type="scientific">Pseudomonas citronellolis</name>
    <dbReference type="NCBI Taxonomy" id="53408"/>
    <lineage>
        <taxon>Bacteria</taxon>
        <taxon>Pseudomonadati</taxon>
        <taxon>Pseudomonadota</taxon>
        <taxon>Gammaproteobacteria</taxon>
        <taxon>Pseudomonadales</taxon>
        <taxon>Pseudomonadaceae</taxon>
        <taxon>Pseudomonas</taxon>
    </lineage>
</organism>
<evidence type="ECO:0000313" key="3">
    <source>
        <dbReference type="Proteomes" id="UP000077748"/>
    </source>
</evidence>
<feature type="signal peptide" evidence="1">
    <location>
        <begin position="1"/>
        <end position="22"/>
    </location>
</feature>